<dbReference type="Proteomes" id="UP000615446">
    <property type="component" value="Unassembled WGS sequence"/>
</dbReference>
<dbReference type="InterPro" id="IPR027417">
    <property type="entry name" value="P-loop_NTPase"/>
</dbReference>
<comment type="caution">
    <text evidence="1">The sequence shown here is derived from an EMBL/GenBank/DDBJ whole genome shotgun (WGS) entry which is preliminary data.</text>
</comment>
<evidence type="ECO:0000313" key="1">
    <source>
        <dbReference type="EMBL" id="GES94018.1"/>
    </source>
</evidence>
<proteinExistence type="predicted"/>
<dbReference type="EMBL" id="BLAL01000229">
    <property type="protein sequence ID" value="GES94018.1"/>
    <property type="molecule type" value="Genomic_DNA"/>
</dbReference>
<gene>
    <name evidence="1" type="ORF">RCL2_002076000</name>
</gene>
<dbReference type="SUPFAM" id="SSF52540">
    <property type="entry name" value="P-loop containing nucleoside triphosphate hydrolases"/>
    <property type="match status" value="1"/>
</dbReference>
<protein>
    <submittedName>
        <fullName evidence="1">P-loop containing nucleoside triphosphate hydrolase protein</fullName>
    </submittedName>
</protein>
<reference evidence="1" key="1">
    <citation type="submission" date="2019-10" db="EMBL/GenBank/DDBJ databases">
        <title>Conservation and host-specific expression of non-tandemly repeated heterogenous ribosome RNA gene in arbuscular mycorrhizal fungi.</title>
        <authorList>
            <person name="Maeda T."/>
            <person name="Kobayashi Y."/>
            <person name="Nakagawa T."/>
            <person name="Ezawa T."/>
            <person name="Yamaguchi K."/>
            <person name="Bino T."/>
            <person name="Nishimoto Y."/>
            <person name="Shigenobu S."/>
            <person name="Kawaguchi M."/>
        </authorList>
    </citation>
    <scope>NUCLEOTIDE SEQUENCE</scope>
    <source>
        <strain evidence="1">HR1</strain>
    </source>
</reference>
<dbReference type="GO" id="GO:0016787">
    <property type="term" value="F:hydrolase activity"/>
    <property type="evidence" value="ECO:0007669"/>
    <property type="project" value="UniProtKB-KW"/>
</dbReference>
<evidence type="ECO:0000313" key="2">
    <source>
        <dbReference type="Proteomes" id="UP000615446"/>
    </source>
</evidence>
<organism evidence="1 2">
    <name type="scientific">Rhizophagus clarus</name>
    <dbReference type="NCBI Taxonomy" id="94130"/>
    <lineage>
        <taxon>Eukaryota</taxon>
        <taxon>Fungi</taxon>
        <taxon>Fungi incertae sedis</taxon>
        <taxon>Mucoromycota</taxon>
        <taxon>Glomeromycotina</taxon>
        <taxon>Glomeromycetes</taxon>
        <taxon>Glomerales</taxon>
        <taxon>Glomeraceae</taxon>
        <taxon>Rhizophagus</taxon>
    </lineage>
</organism>
<keyword evidence="1" id="KW-0378">Hydrolase</keyword>
<sequence length="96" mass="11048">MEERTRPKIDIADDEFVSRPLIVDLLKKILQYYYLICGDHGTEKTTLTRIASNEVGCDVIYVDIVDIPTNLNQLDEAFELDVNKSKISEWEKALKS</sequence>
<name>A0A8H3LZL1_9GLOM</name>
<dbReference type="AlphaFoldDB" id="A0A8H3LZL1"/>
<accession>A0A8H3LZL1</accession>